<comment type="caution">
    <text evidence="3">The sequence shown here is derived from an EMBL/GenBank/DDBJ whole genome shotgun (WGS) entry which is preliminary data.</text>
</comment>
<dbReference type="PANTHER" id="PTHR45639:SF34">
    <property type="entry name" value="CHAPERONE PROTEIN DNAK"/>
    <property type="match status" value="1"/>
</dbReference>
<name>A0A843XBS9_COLES</name>
<dbReference type="InterPro" id="IPR043129">
    <property type="entry name" value="ATPase_NBD"/>
</dbReference>
<accession>A0A843XBS9</accession>
<sequence length="215" mass="23628">MAETAAELGWTAKGLASTSFCYDGGASSSYLTPVSAITREVLSLALSLSLSASHGGDLSSPNPRRPARPPIGFVMENEKLYTRAQVQFDPIRVYQRRRKNYGPKHIEVTLARAKFEELCGDLLDRLKNPVNNALKDAKLSFKDLNEVILVGGSTRIPVVQELVRKMTGKEPNVTVNPDEIVALGEKGNLWRELWEIAKPLPAAKQAPLFDEDLAV</sequence>
<dbReference type="Proteomes" id="UP000652761">
    <property type="component" value="Unassembled WGS sequence"/>
</dbReference>
<reference evidence="3" key="1">
    <citation type="submission" date="2017-07" db="EMBL/GenBank/DDBJ databases">
        <title>Taro Niue Genome Assembly and Annotation.</title>
        <authorList>
            <person name="Atibalentja N."/>
            <person name="Keating K."/>
            <person name="Fields C.J."/>
        </authorList>
    </citation>
    <scope>NUCLEOTIDE SEQUENCE</scope>
    <source>
        <strain evidence="3">Niue_2</strain>
        <tissue evidence="3">Leaf</tissue>
    </source>
</reference>
<dbReference type="GO" id="GO:0140662">
    <property type="term" value="F:ATP-dependent protein folding chaperone"/>
    <property type="evidence" value="ECO:0007669"/>
    <property type="project" value="InterPro"/>
</dbReference>
<dbReference type="Gene3D" id="3.30.420.40">
    <property type="match status" value="1"/>
</dbReference>
<protein>
    <submittedName>
        <fullName evidence="3">Uncharacterized protein</fullName>
    </submittedName>
</protein>
<dbReference type="Gene3D" id="3.90.640.10">
    <property type="entry name" value="Actin, Chain A, domain 4"/>
    <property type="match status" value="1"/>
</dbReference>
<evidence type="ECO:0000313" key="4">
    <source>
        <dbReference type="Proteomes" id="UP000652761"/>
    </source>
</evidence>
<dbReference type="GO" id="GO:0034663">
    <property type="term" value="C:endoplasmic reticulum chaperone complex"/>
    <property type="evidence" value="ECO:0007669"/>
    <property type="project" value="TreeGrafter"/>
</dbReference>
<evidence type="ECO:0000256" key="2">
    <source>
        <dbReference type="ARBA" id="ARBA00022840"/>
    </source>
</evidence>
<evidence type="ECO:0000313" key="3">
    <source>
        <dbReference type="EMBL" id="MQM16755.1"/>
    </source>
</evidence>
<dbReference type="PROSITE" id="PS01036">
    <property type="entry name" value="HSP70_3"/>
    <property type="match status" value="1"/>
</dbReference>
<dbReference type="PRINTS" id="PR00301">
    <property type="entry name" value="HEATSHOCK70"/>
</dbReference>
<dbReference type="InterPro" id="IPR013126">
    <property type="entry name" value="Hsp_70_fam"/>
</dbReference>
<keyword evidence="4" id="KW-1185">Reference proteome</keyword>
<dbReference type="GO" id="GO:0030968">
    <property type="term" value="P:endoplasmic reticulum unfolded protein response"/>
    <property type="evidence" value="ECO:0007669"/>
    <property type="project" value="TreeGrafter"/>
</dbReference>
<dbReference type="OrthoDB" id="687450at2759"/>
<gene>
    <name evidence="3" type="ORF">Taro_049716</name>
</gene>
<dbReference type="EMBL" id="NMUH01007152">
    <property type="protein sequence ID" value="MQM16755.1"/>
    <property type="molecule type" value="Genomic_DNA"/>
</dbReference>
<keyword evidence="2" id="KW-0067">ATP-binding</keyword>
<dbReference type="GO" id="GO:0005524">
    <property type="term" value="F:ATP binding"/>
    <property type="evidence" value="ECO:0007669"/>
    <property type="project" value="UniProtKB-KW"/>
</dbReference>
<dbReference type="InterPro" id="IPR018181">
    <property type="entry name" value="Heat_shock_70_CS"/>
</dbReference>
<dbReference type="Pfam" id="PF00012">
    <property type="entry name" value="HSP70"/>
    <property type="match status" value="1"/>
</dbReference>
<evidence type="ECO:0000256" key="1">
    <source>
        <dbReference type="ARBA" id="ARBA00022741"/>
    </source>
</evidence>
<dbReference type="AlphaFoldDB" id="A0A843XBS9"/>
<proteinExistence type="predicted"/>
<organism evidence="3 4">
    <name type="scientific">Colocasia esculenta</name>
    <name type="common">Wild taro</name>
    <name type="synonym">Arum esculentum</name>
    <dbReference type="NCBI Taxonomy" id="4460"/>
    <lineage>
        <taxon>Eukaryota</taxon>
        <taxon>Viridiplantae</taxon>
        <taxon>Streptophyta</taxon>
        <taxon>Embryophyta</taxon>
        <taxon>Tracheophyta</taxon>
        <taxon>Spermatophyta</taxon>
        <taxon>Magnoliopsida</taxon>
        <taxon>Liliopsida</taxon>
        <taxon>Araceae</taxon>
        <taxon>Aroideae</taxon>
        <taxon>Colocasieae</taxon>
        <taxon>Colocasia</taxon>
    </lineage>
</organism>
<keyword evidence="1" id="KW-0547">Nucleotide-binding</keyword>
<dbReference type="SUPFAM" id="SSF53067">
    <property type="entry name" value="Actin-like ATPase domain"/>
    <property type="match status" value="1"/>
</dbReference>
<dbReference type="PANTHER" id="PTHR45639">
    <property type="entry name" value="HSC70CB, ISOFORM G-RELATED"/>
    <property type="match status" value="1"/>
</dbReference>